<dbReference type="Proteomes" id="UP000663651">
    <property type="component" value="Chromosome"/>
</dbReference>
<evidence type="ECO:0000313" key="3">
    <source>
        <dbReference type="Proteomes" id="UP000663651"/>
    </source>
</evidence>
<gene>
    <name evidence="2" type="ORF">JZM60_11280</name>
</gene>
<name>A0ABX7Q125_9BACT</name>
<protein>
    <submittedName>
        <fullName evidence="2">DUF3553 domain-containing protein</fullName>
    </submittedName>
</protein>
<dbReference type="EMBL" id="CP071382">
    <property type="protein sequence ID" value="QSV44745.1"/>
    <property type="molecule type" value="Genomic_DNA"/>
</dbReference>
<keyword evidence="3" id="KW-1185">Reference proteome</keyword>
<evidence type="ECO:0000256" key="1">
    <source>
        <dbReference type="SAM" id="MobiDB-lite"/>
    </source>
</evidence>
<feature type="region of interest" description="Disordered" evidence="1">
    <location>
        <begin position="53"/>
        <end position="81"/>
    </location>
</feature>
<sequence length="81" mass="8700">MTIKVGSIVSHTRGQEWGAGKVLEVTSTLAMIQFSDGKKRKIAVSHFSTLEPAAPGSYLPPTEVPVEAKPARAPRATKKKK</sequence>
<organism evidence="2 3">
    <name type="scientific">Geobacter benzoatilyticus</name>
    <dbReference type="NCBI Taxonomy" id="2815309"/>
    <lineage>
        <taxon>Bacteria</taxon>
        <taxon>Pseudomonadati</taxon>
        <taxon>Thermodesulfobacteriota</taxon>
        <taxon>Desulfuromonadia</taxon>
        <taxon>Geobacterales</taxon>
        <taxon>Geobacteraceae</taxon>
        <taxon>Geobacter</taxon>
    </lineage>
</organism>
<proteinExistence type="predicted"/>
<dbReference type="RefSeq" id="WP_207162559.1">
    <property type="nucleotide sequence ID" value="NZ_CP071382.1"/>
</dbReference>
<evidence type="ECO:0000313" key="2">
    <source>
        <dbReference type="EMBL" id="QSV44745.1"/>
    </source>
</evidence>
<reference evidence="2 3" key="1">
    <citation type="submission" date="2021-03" db="EMBL/GenBank/DDBJ databases">
        <title>Geobacter metallireducens gen. nov. sp. nov., a microorganism capable of coupling the complete oxidation of organic compounds to the reduction of iron and other metals.</title>
        <authorList>
            <person name="Li Y."/>
        </authorList>
    </citation>
    <scope>NUCLEOTIDE SEQUENCE [LARGE SCALE GENOMIC DNA]</scope>
    <source>
        <strain evidence="2 3">Jerry-YX</strain>
    </source>
</reference>
<accession>A0ABX7Q125</accession>